<reference evidence="2" key="1">
    <citation type="journal article" date="2019" name="Int. J. Syst. Evol. Microbiol.">
        <title>The Global Catalogue of Microorganisms (GCM) 10K type strain sequencing project: providing services to taxonomists for standard genome sequencing and annotation.</title>
        <authorList>
            <consortium name="The Broad Institute Genomics Platform"/>
            <consortium name="The Broad Institute Genome Sequencing Center for Infectious Disease"/>
            <person name="Wu L."/>
            <person name="Ma J."/>
        </authorList>
    </citation>
    <scope>NUCLEOTIDE SEQUENCE [LARGE SCALE GENOMIC DNA]</scope>
    <source>
        <strain evidence="2">CCM 7491</strain>
    </source>
</reference>
<accession>A0ABV7NJA7</accession>
<gene>
    <name evidence="1" type="ORF">ACFOKF_16615</name>
</gene>
<proteinExistence type="predicted"/>
<keyword evidence="2" id="KW-1185">Reference proteome</keyword>
<sequence length="257" mass="27551">MSTVLNSFYSLARPSGLNVVTLSDLEQRAFSGGDMDFMADPAERAVEFSSLVLRDRVRGRLLRSHGTTPPTLTTLNNRPAIQGYETASDLYADWQLGPSYTIFSAFETGPTIGTNDAVVSSFDQAQTNRMYVGPRNGDRFGLVQGIYTISTAAGTILPNTKYVTWTAFNADNVPVSGANTVEIGLNSPAMLATGRASSLHDGQTRMAFFGGTSDRGGAHKFAPIVVSNRYLGGDANMLRRTAIMAMLAEMVGVTLTV</sequence>
<evidence type="ECO:0000313" key="2">
    <source>
        <dbReference type="Proteomes" id="UP001595681"/>
    </source>
</evidence>
<dbReference type="Proteomes" id="UP001595681">
    <property type="component" value="Unassembled WGS sequence"/>
</dbReference>
<comment type="caution">
    <text evidence="1">The sequence shown here is derived from an EMBL/GenBank/DDBJ whole genome shotgun (WGS) entry which is preliminary data.</text>
</comment>
<dbReference type="RefSeq" id="WP_380797053.1">
    <property type="nucleotide sequence ID" value="NZ_JBHRVU010000004.1"/>
</dbReference>
<dbReference type="EMBL" id="JBHRVU010000004">
    <property type="protein sequence ID" value="MFC3442798.1"/>
    <property type="molecule type" value="Genomic_DNA"/>
</dbReference>
<evidence type="ECO:0000313" key="1">
    <source>
        <dbReference type="EMBL" id="MFC3442798.1"/>
    </source>
</evidence>
<name>A0ABV7NJA7_9SPHN</name>
<protein>
    <submittedName>
        <fullName evidence="1">Uncharacterized protein</fullName>
    </submittedName>
</protein>
<organism evidence="1 2">
    <name type="scientific">Sphingobium rhizovicinum</name>
    <dbReference type="NCBI Taxonomy" id="432308"/>
    <lineage>
        <taxon>Bacteria</taxon>
        <taxon>Pseudomonadati</taxon>
        <taxon>Pseudomonadota</taxon>
        <taxon>Alphaproteobacteria</taxon>
        <taxon>Sphingomonadales</taxon>
        <taxon>Sphingomonadaceae</taxon>
        <taxon>Sphingobium</taxon>
    </lineage>
</organism>